<dbReference type="PROSITE" id="PS01293">
    <property type="entry name" value="NUDIX_COA"/>
    <property type="match status" value="1"/>
</dbReference>
<keyword evidence="7" id="KW-0464">Manganese</keyword>
<dbReference type="InterPro" id="IPR045121">
    <property type="entry name" value="CoAse"/>
</dbReference>
<dbReference type="GO" id="GO:0015938">
    <property type="term" value="P:coenzyme A catabolic process"/>
    <property type="evidence" value="ECO:0007669"/>
    <property type="project" value="TreeGrafter"/>
</dbReference>
<evidence type="ECO:0000256" key="2">
    <source>
        <dbReference type="ARBA" id="ARBA00001946"/>
    </source>
</evidence>
<dbReference type="GeneID" id="110973728"/>
<evidence type="ECO:0000313" key="9">
    <source>
        <dbReference type="Proteomes" id="UP000694845"/>
    </source>
</evidence>
<dbReference type="SUPFAM" id="SSF55811">
    <property type="entry name" value="Nudix"/>
    <property type="match status" value="1"/>
</dbReference>
<dbReference type="GO" id="GO:0000287">
    <property type="term" value="F:magnesium ion binding"/>
    <property type="evidence" value="ECO:0007669"/>
    <property type="project" value="InterPro"/>
</dbReference>
<dbReference type="RefSeq" id="XP_022080470.1">
    <property type="nucleotide sequence ID" value="XM_022224778.1"/>
</dbReference>
<evidence type="ECO:0000256" key="1">
    <source>
        <dbReference type="ARBA" id="ARBA00001936"/>
    </source>
</evidence>
<dbReference type="Proteomes" id="UP000694845">
    <property type="component" value="Unplaced"/>
</dbReference>
<dbReference type="Pfam" id="PF00293">
    <property type="entry name" value="NUDIX"/>
    <property type="match status" value="1"/>
</dbReference>
<protein>
    <submittedName>
        <fullName evidence="10">Nudix hydrolase 11-like</fullName>
    </submittedName>
</protein>
<dbReference type="CDD" id="cd03426">
    <property type="entry name" value="NUDIX_CoAse_Nudt7"/>
    <property type="match status" value="1"/>
</dbReference>
<comment type="similarity">
    <text evidence="3">Belongs to the Nudix hydrolase family. PCD1 subfamily.</text>
</comment>
<dbReference type="OMA" id="HFFTFKD"/>
<evidence type="ECO:0000313" key="10">
    <source>
        <dbReference type="RefSeq" id="XP_022080470.1"/>
    </source>
</evidence>
<dbReference type="PROSITE" id="PS51462">
    <property type="entry name" value="NUDIX"/>
    <property type="match status" value="1"/>
</dbReference>
<keyword evidence="4" id="KW-0479">Metal-binding</keyword>
<evidence type="ECO:0000256" key="3">
    <source>
        <dbReference type="ARBA" id="ARBA00006506"/>
    </source>
</evidence>
<sequence>MVKVQVGCTSYMIMTMCMYALANCLHTNDLNIGRLRPLLCRIYLFKGLFHPFRCFREMAEIPSTSSSTFMEPSKDEVVARLRQMDATEMLAGLPPLPTSLPKAAVLIPLFYRNRQLHVLLTVRSTNLKSHRGEVAFPGGKSDEGDADLKTTALRETEEEIGLARERVQVVAQLGPTFALKGTLVIPVVGFIPDDFTPVPNPDEVSDVFTVPFSTFLRTEDHMQREWKDDSGYEYTLNFFNHLEGGKQFITFGLTASICITAATICFARSPDFKSVVQYDPSNPRKILELSKNSYMRRLRKLKKVGQGKL</sequence>
<organism evidence="9 10">
    <name type="scientific">Acanthaster planci</name>
    <name type="common">Crown-of-thorns starfish</name>
    <dbReference type="NCBI Taxonomy" id="133434"/>
    <lineage>
        <taxon>Eukaryota</taxon>
        <taxon>Metazoa</taxon>
        <taxon>Echinodermata</taxon>
        <taxon>Eleutherozoa</taxon>
        <taxon>Asterozoa</taxon>
        <taxon>Asteroidea</taxon>
        <taxon>Valvatacea</taxon>
        <taxon>Valvatida</taxon>
        <taxon>Acanthasteridae</taxon>
        <taxon>Acanthaster</taxon>
    </lineage>
</organism>
<dbReference type="KEGG" id="aplc:110973728"/>
<keyword evidence="5" id="KW-0378">Hydrolase</keyword>
<reference evidence="10" key="1">
    <citation type="submission" date="2025-08" db="UniProtKB">
        <authorList>
            <consortium name="RefSeq"/>
        </authorList>
    </citation>
    <scope>IDENTIFICATION</scope>
</reference>
<dbReference type="AlphaFoldDB" id="A0A8B7XKJ2"/>
<dbReference type="GO" id="GO:0008893">
    <property type="term" value="F:guanosine-3',5'-bis(diphosphate) 3'-diphosphatase activity"/>
    <property type="evidence" value="ECO:0007669"/>
    <property type="project" value="UniProtKB-ARBA"/>
</dbReference>
<feature type="domain" description="Nudix hydrolase" evidence="8">
    <location>
        <begin position="100"/>
        <end position="235"/>
    </location>
</feature>
<evidence type="ECO:0000256" key="4">
    <source>
        <dbReference type="ARBA" id="ARBA00022723"/>
    </source>
</evidence>
<dbReference type="FunFam" id="3.90.79.10:FF:000036">
    <property type="entry name" value="Nudix hydrolase 11"/>
    <property type="match status" value="1"/>
</dbReference>
<comment type="cofactor">
    <cofactor evidence="2">
        <name>Mg(2+)</name>
        <dbReference type="ChEBI" id="CHEBI:18420"/>
    </cofactor>
</comment>
<comment type="cofactor">
    <cofactor evidence="1">
        <name>Mn(2+)</name>
        <dbReference type="ChEBI" id="CHEBI:29035"/>
    </cofactor>
</comment>
<name>A0A8B7XKJ2_ACAPL</name>
<dbReference type="OrthoDB" id="206213at2759"/>
<dbReference type="InterPro" id="IPR015797">
    <property type="entry name" value="NUDIX_hydrolase-like_dom_sf"/>
</dbReference>
<evidence type="ECO:0000259" key="8">
    <source>
        <dbReference type="PROSITE" id="PS51462"/>
    </source>
</evidence>
<evidence type="ECO:0000256" key="7">
    <source>
        <dbReference type="ARBA" id="ARBA00023211"/>
    </source>
</evidence>
<keyword evidence="6" id="KW-0460">Magnesium</keyword>
<dbReference type="PANTHER" id="PTHR12992:SF24">
    <property type="entry name" value="PEROXISOMAL COENZYME A DIPHOSPHATASE NUDT7"/>
    <property type="match status" value="1"/>
</dbReference>
<keyword evidence="9" id="KW-1185">Reference proteome</keyword>
<dbReference type="GO" id="GO:0030145">
    <property type="term" value="F:manganese ion binding"/>
    <property type="evidence" value="ECO:0007669"/>
    <property type="project" value="InterPro"/>
</dbReference>
<dbReference type="GO" id="GO:0090407">
    <property type="term" value="P:organophosphate biosynthetic process"/>
    <property type="evidence" value="ECO:0007669"/>
    <property type="project" value="UniProtKB-ARBA"/>
</dbReference>
<evidence type="ECO:0000256" key="6">
    <source>
        <dbReference type="ARBA" id="ARBA00022842"/>
    </source>
</evidence>
<dbReference type="InterPro" id="IPR000086">
    <property type="entry name" value="NUDIX_hydrolase_dom"/>
</dbReference>
<dbReference type="GO" id="GO:0005737">
    <property type="term" value="C:cytoplasm"/>
    <property type="evidence" value="ECO:0007669"/>
    <property type="project" value="UniProtKB-ARBA"/>
</dbReference>
<proteinExistence type="inferred from homology"/>
<dbReference type="InterPro" id="IPR000059">
    <property type="entry name" value="NUDIX_hydrolase_NudL_CS"/>
</dbReference>
<dbReference type="Gene3D" id="3.90.79.10">
    <property type="entry name" value="Nucleoside Triphosphate Pyrophosphohydrolase"/>
    <property type="match status" value="1"/>
</dbReference>
<gene>
    <name evidence="10" type="primary">LOC110973728</name>
</gene>
<evidence type="ECO:0000256" key="5">
    <source>
        <dbReference type="ARBA" id="ARBA00022801"/>
    </source>
</evidence>
<dbReference type="GO" id="GO:0010945">
    <property type="term" value="F:coenzyme A diphosphatase activity"/>
    <property type="evidence" value="ECO:0007669"/>
    <property type="project" value="InterPro"/>
</dbReference>
<dbReference type="PANTHER" id="PTHR12992">
    <property type="entry name" value="NUDIX HYDROLASE"/>
    <property type="match status" value="1"/>
</dbReference>
<dbReference type="GO" id="GO:0034654">
    <property type="term" value="P:nucleobase-containing compound biosynthetic process"/>
    <property type="evidence" value="ECO:0007669"/>
    <property type="project" value="UniProtKB-ARBA"/>
</dbReference>
<accession>A0A8B7XKJ2</accession>
<dbReference type="GO" id="GO:0009132">
    <property type="term" value="P:nucleoside diphosphate metabolic process"/>
    <property type="evidence" value="ECO:0007669"/>
    <property type="project" value="InterPro"/>
</dbReference>